<dbReference type="InterPro" id="IPR001100">
    <property type="entry name" value="Pyr_nuc-diS_OxRdtase"/>
</dbReference>
<dbReference type="GO" id="GO:0006103">
    <property type="term" value="P:2-oxoglutarate metabolic process"/>
    <property type="evidence" value="ECO:0007669"/>
    <property type="project" value="TreeGrafter"/>
</dbReference>
<evidence type="ECO:0000259" key="10">
    <source>
        <dbReference type="Pfam" id="PF07992"/>
    </source>
</evidence>
<feature type="binding site" evidence="7">
    <location>
        <position position="50"/>
    </location>
    <ligand>
        <name>FAD</name>
        <dbReference type="ChEBI" id="CHEBI:57692"/>
    </ligand>
</feature>
<name>A0A6N6M8R4_9FLAO</name>
<dbReference type="InterPro" id="IPR004099">
    <property type="entry name" value="Pyr_nucl-diS_OxRdtase_dimer"/>
</dbReference>
<evidence type="ECO:0000256" key="5">
    <source>
        <dbReference type="ARBA" id="ARBA00023027"/>
    </source>
</evidence>
<comment type="caution">
    <text evidence="11">The sequence shown here is derived from an EMBL/GenBank/DDBJ whole genome shotgun (WGS) entry which is preliminary data.</text>
</comment>
<feature type="binding site" evidence="7">
    <location>
        <begin position="171"/>
        <end position="178"/>
    </location>
    <ligand>
        <name>NAD(+)</name>
        <dbReference type="ChEBI" id="CHEBI:57540"/>
    </ligand>
</feature>
<feature type="domain" description="FAD/NAD(P)-binding" evidence="10">
    <location>
        <begin position="4"/>
        <end position="319"/>
    </location>
</feature>
<gene>
    <name evidence="11" type="ORF">F3059_03995</name>
</gene>
<organism evidence="11 12">
    <name type="scientific">Salibacter halophilus</name>
    <dbReference type="NCBI Taxonomy" id="1803916"/>
    <lineage>
        <taxon>Bacteria</taxon>
        <taxon>Pseudomonadati</taxon>
        <taxon>Bacteroidota</taxon>
        <taxon>Flavobacteriia</taxon>
        <taxon>Flavobacteriales</taxon>
        <taxon>Salibacteraceae</taxon>
        <taxon>Salibacter</taxon>
    </lineage>
</organism>
<comment type="cofactor">
    <cofactor evidence="7">
        <name>FAD</name>
        <dbReference type="ChEBI" id="CHEBI:57692"/>
    </cofactor>
    <text evidence="7">Binds 1 FAD per subunit.</text>
</comment>
<feature type="domain" description="Pyridine nucleotide-disulphide oxidoreductase dimerisation" evidence="9">
    <location>
        <begin position="339"/>
        <end position="442"/>
    </location>
</feature>
<keyword evidence="3" id="KW-0285">Flavoprotein</keyword>
<dbReference type="OrthoDB" id="9800167at2"/>
<dbReference type="PRINTS" id="PR00368">
    <property type="entry name" value="FADPNR"/>
</dbReference>
<dbReference type="EMBL" id="WACR01000003">
    <property type="protein sequence ID" value="KAB1065122.1"/>
    <property type="molecule type" value="Genomic_DNA"/>
</dbReference>
<reference evidence="11 12" key="1">
    <citation type="submission" date="2019-09" db="EMBL/GenBank/DDBJ databases">
        <title>Genomes of Cryomorphaceae.</title>
        <authorList>
            <person name="Bowman J.P."/>
        </authorList>
    </citation>
    <scope>NUCLEOTIDE SEQUENCE [LARGE SCALE GENOMIC DNA]</scope>
    <source>
        <strain evidence="11 12">KCTC 52047</strain>
    </source>
</reference>
<dbReference type="Pfam" id="PF02852">
    <property type="entry name" value="Pyr_redox_dim"/>
    <property type="match status" value="1"/>
</dbReference>
<dbReference type="SUPFAM" id="SSF55424">
    <property type="entry name" value="FAD/NAD-linked reductases, dimerisation (C-terminal) domain"/>
    <property type="match status" value="1"/>
</dbReference>
<dbReference type="GO" id="GO:0050660">
    <property type="term" value="F:flavin adenine dinucleotide binding"/>
    <property type="evidence" value="ECO:0007669"/>
    <property type="project" value="TreeGrafter"/>
</dbReference>
<dbReference type="PRINTS" id="PR00411">
    <property type="entry name" value="PNDRDTASEI"/>
</dbReference>
<proteinExistence type="inferred from homology"/>
<dbReference type="InterPro" id="IPR036188">
    <property type="entry name" value="FAD/NAD-bd_sf"/>
</dbReference>
<feature type="disulfide bond" description="Redox-active" evidence="8">
    <location>
        <begin position="41"/>
        <end position="46"/>
    </location>
</feature>
<dbReference type="AlphaFoldDB" id="A0A6N6M8R4"/>
<keyword evidence="7" id="KW-0547">Nucleotide-binding</keyword>
<comment type="similarity">
    <text evidence="1">Belongs to the class-I pyridine nucleotide-disulfide oxidoreductase family.</text>
</comment>
<dbReference type="SUPFAM" id="SSF51905">
    <property type="entry name" value="FAD/NAD(P)-binding domain"/>
    <property type="match status" value="1"/>
</dbReference>
<evidence type="ECO:0000259" key="9">
    <source>
        <dbReference type="Pfam" id="PF02852"/>
    </source>
</evidence>
<dbReference type="PANTHER" id="PTHR22912:SF217">
    <property type="entry name" value="DIHYDROLIPOYL DEHYDROGENASE"/>
    <property type="match status" value="1"/>
</dbReference>
<protein>
    <recommendedName>
        <fullName evidence="2">Dihydrolipoyl dehydrogenase</fullName>
    </recommendedName>
    <alternativeName>
        <fullName evidence="6">Dihydrolipoamide dehydrogenase</fullName>
    </alternativeName>
</protein>
<evidence type="ECO:0000256" key="8">
    <source>
        <dbReference type="PIRSR" id="PIRSR000350-4"/>
    </source>
</evidence>
<dbReference type="RefSeq" id="WP_151166733.1">
    <property type="nucleotide sequence ID" value="NZ_WACR01000003.1"/>
</dbReference>
<evidence type="ECO:0000256" key="2">
    <source>
        <dbReference type="ARBA" id="ARBA00016961"/>
    </source>
</evidence>
<evidence type="ECO:0000313" key="12">
    <source>
        <dbReference type="Proteomes" id="UP000435357"/>
    </source>
</evidence>
<evidence type="ECO:0000256" key="7">
    <source>
        <dbReference type="PIRSR" id="PIRSR000350-3"/>
    </source>
</evidence>
<evidence type="ECO:0000256" key="1">
    <source>
        <dbReference type="ARBA" id="ARBA00007532"/>
    </source>
</evidence>
<dbReference type="PANTHER" id="PTHR22912">
    <property type="entry name" value="DISULFIDE OXIDOREDUCTASE"/>
    <property type="match status" value="1"/>
</dbReference>
<dbReference type="InterPro" id="IPR023753">
    <property type="entry name" value="FAD/NAD-binding_dom"/>
</dbReference>
<dbReference type="GO" id="GO:0004148">
    <property type="term" value="F:dihydrolipoyl dehydrogenase (NADH) activity"/>
    <property type="evidence" value="ECO:0007669"/>
    <property type="project" value="TreeGrafter"/>
</dbReference>
<feature type="binding site" evidence="7">
    <location>
        <position position="261"/>
    </location>
    <ligand>
        <name>NAD(+)</name>
        <dbReference type="ChEBI" id="CHEBI:57540"/>
    </ligand>
</feature>
<evidence type="ECO:0000256" key="6">
    <source>
        <dbReference type="ARBA" id="ARBA00031281"/>
    </source>
</evidence>
<evidence type="ECO:0000313" key="11">
    <source>
        <dbReference type="EMBL" id="KAB1065122.1"/>
    </source>
</evidence>
<accession>A0A6N6M8R4</accession>
<dbReference type="Pfam" id="PF07992">
    <property type="entry name" value="Pyr_redox_2"/>
    <property type="match status" value="1"/>
</dbReference>
<dbReference type="Proteomes" id="UP000435357">
    <property type="component" value="Unassembled WGS sequence"/>
</dbReference>
<evidence type="ECO:0000256" key="4">
    <source>
        <dbReference type="ARBA" id="ARBA00022827"/>
    </source>
</evidence>
<evidence type="ECO:0000256" key="3">
    <source>
        <dbReference type="ARBA" id="ARBA00022630"/>
    </source>
</evidence>
<keyword evidence="4 7" id="KW-0274">FAD</keyword>
<dbReference type="Gene3D" id="3.30.390.30">
    <property type="match status" value="1"/>
</dbReference>
<dbReference type="InterPro" id="IPR016156">
    <property type="entry name" value="FAD/NAD-linked_Rdtase_dimer_sf"/>
</dbReference>
<keyword evidence="5 7" id="KW-0520">NAD</keyword>
<dbReference type="PIRSF" id="PIRSF000350">
    <property type="entry name" value="Mercury_reductase_MerA"/>
    <property type="match status" value="1"/>
</dbReference>
<dbReference type="InterPro" id="IPR050151">
    <property type="entry name" value="Class-I_Pyr_Nuc-Dis_Oxidored"/>
</dbReference>
<sequence length="448" mass="48258">MQHFDVFIIGAGMAGITVANKCAASGLSVGITDELPYGGTCALRGCDPKKVLISATEAINMAENLQGKGITGKPKINWSDLMRFKNTFTEPMPAKVENGFRKNGVKTFHEKAEFIGKNKLQLGNEQIEAEKILIATGAQPRPLRIPGANYALTSTDFLNLDVLPDSILFIGGGYIAFEFAHIAARAGAEVTIIHRGTHPLENFDSDIVKHLQSATEKLGVKIHLETEALEIHKEKNMLIVKGRQEEKEVHFQAEAVFNSSGRVPAIADLALDKAGVSHGINGVEVNRHLQSVSNSHVYAAGDTANSSGLPLTPVAVMEGHVVATNIINGNKKSVDYGAIPSVVFTIPSIASVGLTEQTAKAKNIEVSVNYEEASSWFNAKRLNEDQYAFKTITDKNSGQLLGTHLIGPEAAETINLFAIAITAGLKSKDLKKMIYAYPTFGSDLSYML</sequence>
<feature type="binding site" evidence="7">
    <location>
        <position position="302"/>
    </location>
    <ligand>
        <name>FAD</name>
        <dbReference type="ChEBI" id="CHEBI:57692"/>
    </ligand>
</feature>
<keyword evidence="12" id="KW-1185">Reference proteome</keyword>
<dbReference type="Gene3D" id="3.50.50.60">
    <property type="entry name" value="FAD/NAD(P)-binding domain"/>
    <property type="match status" value="2"/>
</dbReference>